<protein>
    <submittedName>
        <fullName evidence="1">Uncharacterized protein</fullName>
    </submittedName>
</protein>
<evidence type="ECO:0000313" key="1">
    <source>
        <dbReference type="EnsemblMetazoa" id="G24396.4:cds"/>
    </source>
</evidence>
<dbReference type="Proteomes" id="UP000005408">
    <property type="component" value="Unassembled WGS sequence"/>
</dbReference>
<evidence type="ECO:0000313" key="2">
    <source>
        <dbReference type="Proteomes" id="UP000005408"/>
    </source>
</evidence>
<organism evidence="1 2">
    <name type="scientific">Magallana gigas</name>
    <name type="common">Pacific oyster</name>
    <name type="synonym">Crassostrea gigas</name>
    <dbReference type="NCBI Taxonomy" id="29159"/>
    <lineage>
        <taxon>Eukaryota</taxon>
        <taxon>Metazoa</taxon>
        <taxon>Spiralia</taxon>
        <taxon>Lophotrochozoa</taxon>
        <taxon>Mollusca</taxon>
        <taxon>Bivalvia</taxon>
        <taxon>Autobranchia</taxon>
        <taxon>Pteriomorphia</taxon>
        <taxon>Ostreida</taxon>
        <taxon>Ostreoidea</taxon>
        <taxon>Ostreidae</taxon>
        <taxon>Magallana</taxon>
    </lineage>
</organism>
<name>A0A8W8KLE3_MAGGI</name>
<accession>A0A8W8KLE3</accession>
<dbReference type="AlphaFoldDB" id="A0A8W8KLE3"/>
<dbReference type="EnsemblMetazoa" id="G24396.4">
    <property type="protein sequence ID" value="G24396.4:cds"/>
    <property type="gene ID" value="G24396"/>
</dbReference>
<proteinExistence type="predicted"/>
<keyword evidence="2" id="KW-1185">Reference proteome</keyword>
<reference evidence="1" key="1">
    <citation type="submission" date="2022-08" db="UniProtKB">
        <authorList>
            <consortium name="EnsemblMetazoa"/>
        </authorList>
    </citation>
    <scope>IDENTIFICATION</scope>
    <source>
        <strain evidence="1">05x7-T-G4-1.051#20</strain>
    </source>
</reference>
<sequence length="182" mass="21248">MQTSTETGFLALKNLKGVVNEALAMNANMMSFPQLILALSLLTVLIQKTSAIFTDDILVPKSFSPGGLLEESLPTNKRYAMLSYNFGSSRRYSPTYIQSRRNAYVPKRYRYNYFRRPWENLPDFHCYRKRCDSSSDCCQRHNICDPYVKVCHDCWHGYKCQTSNDCCSRYPYCHPHKKECYN</sequence>